<dbReference type="PANTHER" id="PTHR46902">
    <property type="entry name" value="DOMON DOMAIN-CONTAINING PROTEIN FRRS1L"/>
    <property type="match status" value="1"/>
</dbReference>
<evidence type="ECO:0000313" key="2">
    <source>
        <dbReference type="EMBL" id="KAF7639877.1"/>
    </source>
</evidence>
<feature type="chain" id="PRO_5035863557" evidence="1">
    <location>
        <begin position="24"/>
        <end position="189"/>
    </location>
</feature>
<dbReference type="InterPro" id="IPR042789">
    <property type="entry name" value="FRRS1L"/>
</dbReference>
<sequence length="189" mass="21274">MFNQINYSLFYLIFPILFPYLNSDVIGVDMDRNGCGETKGCLFRPNGCDPMLDCTIAIVFTISGRNQLYIQMTAQSLYPPPSLQYIAIGFSHDKQMGDDFVSECVLSPDGSVFSDVEVYPSYNLARSSNERTLLSPKEHSFNSPPIFSPFQNRSNLIWNLDKSFWVMGATGSAQPDGIKNSNENYFLIN</sequence>
<keyword evidence="3" id="KW-1185">Reference proteome</keyword>
<name>A0A8T0A237_9BILA</name>
<feature type="signal peptide" evidence="1">
    <location>
        <begin position="1"/>
        <end position="23"/>
    </location>
</feature>
<accession>A0A8T0A237</accession>
<dbReference type="GO" id="GO:1900449">
    <property type="term" value="P:regulation of glutamate receptor signaling pathway"/>
    <property type="evidence" value="ECO:0007669"/>
    <property type="project" value="InterPro"/>
</dbReference>
<dbReference type="Proteomes" id="UP000605970">
    <property type="component" value="Unassembled WGS sequence"/>
</dbReference>
<evidence type="ECO:0000313" key="3">
    <source>
        <dbReference type="Proteomes" id="UP000605970"/>
    </source>
</evidence>
<dbReference type="OrthoDB" id="6372137at2759"/>
<dbReference type="AlphaFoldDB" id="A0A8T0A237"/>
<reference evidence="2" key="1">
    <citation type="journal article" date="2020" name="Ecol. Evol.">
        <title>Genome structure and content of the rice root-knot nematode (Meloidogyne graminicola).</title>
        <authorList>
            <person name="Phan N.T."/>
            <person name="Danchin E.G.J."/>
            <person name="Klopp C."/>
            <person name="Perfus-Barbeoch L."/>
            <person name="Kozlowski D.K."/>
            <person name="Koutsovoulos G.D."/>
            <person name="Lopez-Roques C."/>
            <person name="Bouchez O."/>
            <person name="Zahm M."/>
            <person name="Besnard G."/>
            <person name="Bellafiore S."/>
        </authorList>
    </citation>
    <scope>NUCLEOTIDE SEQUENCE</scope>
    <source>
        <strain evidence="2">VN-18</strain>
    </source>
</reference>
<keyword evidence="1" id="KW-0732">Signal</keyword>
<dbReference type="EMBL" id="JABEBT010000003">
    <property type="protein sequence ID" value="KAF7639877.1"/>
    <property type="molecule type" value="Genomic_DNA"/>
</dbReference>
<gene>
    <name evidence="2" type="ORF">Mgra_00000798</name>
</gene>
<comment type="caution">
    <text evidence="2">The sequence shown here is derived from an EMBL/GenBank/DDBJ whole genome shotgun (WGS) entry which is preliminary data.</text>
</comment>
<proteinExistence type="predicted"/>
<organism evidence="2 3">
    <name type="scientific">Meloidogyne graminicola</name>
    <dbReference type="NCBI Taxonomy" id="189291"/>
    <lineage>
        <taxon>Eukaryota</taxon>
        <taxon>Metazoa</taxon>
        <taxon>Ecdysozoa</taxon>
        <taxon>Nematoda</taxon>
        <taxon>Chromadorea</taxon>
        <taxon>Rhabditida</taxon>
        <taxon>Tylenchina</taxon>
        <taxon>Tylenchomorpha</taxon>
        <taxon>Tylenchoidea</taxon>
        <taxon>Meloidogynidae</taxon>
        <taxon>Meloidogyninae</taxon>
        <taxon>Meloidogyne</taxon>
    </lineage>
</organism>
<evidence type="ECO:0000256" key="1">
    <source>
        <dbReference type="SAM" id="SignalP"/>
    </source>
</evidence>
<protein>
    <submittedName>
        <fullName evidence="2">DOMON domain-containing protein</fullName>
    </submittedName>
</protein>
<dbReference type="PANTHER" id="PTHR46902:SF1">
    <property type="entry name" value="DOMON DOMAIN-CONTAINING PROTEIN FRRS1L"/>
    <property type="match status" value="1"/>
</dbReference>